<evidence type="ECO:0000313" key="8">
    <source>
        <dbReference type="Proteomes" id="UP000830631"/>
    </source>
</evidence>
<dbReference type="Pfam" id="PF00440">
    <property type="entry name" value="TetR_N"/>
    <property type="match status" value="1"/>
</dbReference>
<gene>
    <name evidence="7" type="ORF">KV397_14960</name>
</gene>
<dbReference type="InterPro" id="IPR001647">
    <property type="entry name" value="HTH_TetR"/>
</dbReference>
<name>A0ABY4J3X0_9MICO</name>
<organism evidence="7 8">
    <name type="scientific">Microbacterium aurugineum</name>
    <dbReference type="NCBI Taxonomy" id="2851642"/>
    <lineage>
        <taxon>Bacteria</taxon>
        <taxon>Bacillati</taxon>
        <taxon>Actinomycetota</taxon>
        <taxon>Actinomycetes</taxon>
        <taxon>Micrococcales</taxon>
        <taxon>Microbacteriaceae</taxon>
        <taxon>Microbacterium</taxon>
    </lineage>
</organism>
<keyword evidence="8" id="KW-1185">Reference proteome</keyword>
<feature type="DNA-binding region" description="H-T-H motif" evidence="4">
    <location>
        <begin position="18"/>
        <end position="37"/>
    </location>
</feature>
<dbReference type="InterPro" id="IPR009057">
    <property type="entry name" value="Homeodomain-like_sf"/>
</dbReference>
<sequence>MLRAAIAAFSERGVAGASIAEITTRAGVAQGLVNYHFGGKDQLIAAVIDRWFETVLGFARVEGTPDEMLAAVIDGALGATGYATPLERAVLAMQQQPSTHRLFAESEVRHEVRVTAAEDAMRELFRARGAEDPELEEIMFRSTLEGVFVKFAVFGDTYPLEDARRWVYRRYGLPAPAAPLVPPVRLRDGERRPRATGALESGPHPPGGTA</sequence>
<evidence type="ECO:0000256" key="5">
    <source>
        <dbReference type="SAM" id="MobiDB-lite"/>
    </source>
</evidence>
<dbReference type="Proteomes" id="UP000830631">
    <property type="component" value="Chromosome"/>
</dbReference>
<evidence type="ECO:0000256" key="3">
    <source>
        <dbReference type="ARBA" id="ARBA00023163"/>
    </source>
</evidence>
<proteinExistence type="predicted"/>
<evidence type="ECO:0000313" key="7">
    <source>
        <dbReference type="EMBL" id="UPL19612.1"/>
    </source>
</evidence>
<dbReference type="Gene3D" id="1.10.357.10">
    <property type="entry name" value="Tetracycline Repressor, domain 2"/>
    <property type="match status" value="1"/>
</dbReference>
<feature type="domain" description="HTH tetR-type" evidence="6">
    <location>
        <begin position="1"/>
        <end position="55"/>
    </location>
</feature>
<evidence type="ECO:0000259" key="6">
    <source>
        <dbReference type="PROSITE" id="PS50977"/>
    </source>
</evidence>
<evidence type="ECO:0000256" key="2">
    <source>
        <dbReference type="ARBA" id="ARBA00023125"/>
    </source>
</evidence>
<dbReference type="PANTHER" id="PTHR30055">
    <property type="entry name" value="HTH-TYPE TRANSCRIPTIONAL REGULATOR RUTR"/>
    <property type="match status" value="1"/>
</dbReference>
<dbReference type="InterPro" id="IPR050109">
    <property type="entry name" value="HTH-type_TetR-like_transc_reg"/>
</dbReference>
<keyword evidence="3" id="KW-0804">Transcription</keyword>
<dbReference type="SUPFAM" id="SSF46689">
    <property type="entry name" value="Homeodomain-like"/>
    <property type="match status" value="1"/>
</dbReference>
<feature type="region of interest" description="Disordered" evidence="5">
    <location>
        <begin position="182"/>
        <end position="210"/>
    </location>
</feature>
<dbReference type="PROSITE" id="PS50977">
    <property type="entry name" value="HTH_TETR_2"/>
    <property type="match status" value="1"/>
</dbReference>
<evidence type="ECO:0000256" key="4">
    <source>
        <dbReference type="PROSITE-ProRule" id="PRU00335"/>
    </source>
</evidence>
<dbReference type="PROSITE" id="PS01081">
    <property type="entry name" value="HTH_TETR_1"/>
    <property type="match status" value="1"/>
</dbReference>
<accession>A0ABY4J3X0</accession>
<dbReference type="PANTHER" id="PTHR30055:SF234">
    <property type="entry name" value="HTH-TYPE TRANSCRIPTIONAL REGULATOR BETI"/>
    <property type="match status" value="1"/>
</dbReference>
<dbReference type="EMBL" id="CP078078">
    <property type="protein sequence ID" value="UPL19612.1"/>
    <property type="molecule type" value="Genomic_DNA"/>
</dbReference>
<dbReference type="InterPro" id="IPR023772">
    <property type="entry name" value="DNA-bd_HTH_TetR-type_CS"/>
</dbReference>
<keyword evidence="1" id="KW-0805">Transcription regulation</keyword>
<reference evidence="7 8" key="1">
    <citation type="submission" date="2021-06" db="EMBL/GenBank/DDBJ databases">
        <title>Genome-based taxonomic framework of Microbacterium strains isolated from marine environment, the description of four new species and reclassification of four preexisting species.</title>
        <authorList>
            <person name="Lee S.D."/>
            <person name="Kim S.-M."/>
            <person name="Byeon Y.-S."/>
            <person name="Yang H.L."/>
            <person name="Kim I.S."/>
        </authorList>
    </citation>
    <scope>NUCLEOTIDE SEQUENCE [LARGE SCALE GENOMIC DNA]</scope>
    <source>
        <strain evidence="7 8">KSW4-10</strain>
    </source>
</reference>
<evidence type="ECO:0000256" key="1">
    <source>
        <dbReference type="ARBA" id="ARBA00023015"/>
    </source>
</evidence>
<keyword evidence="2 4" id="KW-0238">DNA-binding</keyword>
<dbReference type="PRINTS" id="PR00455">
    <property type="entry name" value="HTHTETR"/>
</dbReference>
<protein>
    <submittedName>
        <fullName evidence="7">TetR family transcriptional regulator</fullName>
    </submittedName>
</protein>